<evidence type="ECO:0000256" key="1">
    <source>
        <dbReference type="SAM" id="MobiDB-lite"/>
    </source>
</evidence>
<feature type="compositionally biased region" description="Low complexity" evidence="1">
    <location>
        <begin position="31"/>
        <end position="42"/>
    </location>
</feature>
<organism evidence="2">
    <name type="scientific">marine metagenome</name>
    <dbReference type="NCBI Taxonomy" id="408172"/>
    <lineage>
        <taxon>unclassified sequences</taxon>
        <taxon>metagenomes</taxon>
        <taxon>ecological metagenomes</taxon>
    </lineage>
</organism>
<name>A0A381N3M4_9ZZZZ</name>
<dbReference type="AlphaFoldDB" id="A0A381N3M4"/>
<reference evidence="2" key="1">
    <citation type="submission" date="2018-05" db="EMBL/GenBank/DDBJ databases">
        <authorList>
            <person name="Lanie J.A."/>
            <person name="Ng W.-L."/>
            <person name="Kazmierczak K.M."/>
            <person name="Andrzejewski T.M."/>
            <person name="Davidsen T.M."/>
            <person name="Wayne K.J."/>
            <person name="Tettelin H."/>
            <person name="Glass J.I."/>
            <person name="Rusch D."/>
            <person name="Podicherti R."/>
            <person name="Tsui H.-C.T."/>
            <person name="Winkler M.E."/>
        </authorList>
    </citation>
    <scope>NUCLEOTIDE SEQUENCE</scope>
</reference>
<feature type="non-terminal residue" evidence="2">
    <location>
        <position position="1"/>
    </location>
</feature>
<feature type="compositionally biased region" description="Basic and acidic residues" evidence="1">
    <location>
        <begin position="1"/>
        <end position="20"/>
    </location>
</feature>
<protein>
    <submittedName>
        <fullName evidence="2">Uncharacterized protein</fullName>
    </submittedName>
</protein>
<evidence type="ECO:0000313" key="2">
    <source>
        <dbReference type="EMBL" id="SUZ49125.1"/>
    </source>
</evidence>
<gene>
    <name evidence="2" type="ORF">METZ01_LOCUS1979</name>
</gene>
<feature type="region of interest" description="Disordered" evidence="1">
    <location>
        <begin position="1"/>
        <end position="42"/>
    </location>
</feature>
<proteinExistence type="predicted"/>
<accession>A0A381N3M4</accession>
<dbReference type="EMBL" id="UINC01000104">
    <property type="protein sequence ID" value="SUZ49125.1"/>
    <property type="molecule type" value="Genomic_DNA"/>
</dbReference>
<sequence>VSTDKLKGVRGDMVGKEGLEPTRLSALDPKSSSSTNSDTSPTGVNYTVGVLIKGSNLRNSLIFSTVVRILSGFLAIT</sequence>